<feature type="compositionally biased region" description="Basic and acidic residues" evidence="1">
    <location>
        <begin position="48"/>
        <end position="60"/>
    </location>
</feature>
<dbReference type="PANTHER" id="PTHR15503">
    <property type="entry name" value="LDOC1 RELATED"/>
    <property type="match status" value="1"/>
</dbReference>
<dbReference type="EMBL" id="JAUESC010000383">
    <property type="protein sequence ID" value="KAK0583771.1"/>
    <property type="molecule type" value="Genomic_DNA"/>
</dbReference>
<evidence type="ECO:0000313" key="3">
    <source>
        <dbReference type="EMBL" id="KAK0583771.1"/>
    </source>
</evidence>
<organism evidence="3 4">
    <name type="scientific">Acer saccharum</name>
    <name type="common">Sugar maple</name>
    <dbReference type="NCBI Taxonomy" id="4024"/>
    <lineage>
        <taxon>Eukaryota</taxon>
        <taxon>Viridiplantae</taxon>
        <taxon>Streptophyta</taxon>
        <taxon>Embryophyta</taxon>
        <taxon>Tracheophyta</taxon>
        <taxon>Spermatophyta</taxon>
        <taxon>Magnoliopsida</taxon>
        <taxon>eudicotyledons</taxon>
        <taxon>Gunneridae</taxon>
        <taxon>Pentapetalae</taxon>
        <taxon>rosids</taxon>
        <taxon>malvids</taxon>
        <taxon>Sapindales</taxon>
        <taxon>Sapindaceae</taxon>
        <taxon>Hippocastanoideae</taxon>
        <taxon>Acereae</taxon>
        <taxon>Acer</taxon>
    </lineage>
</organism>
<accession>A0AA39RXL6</accession>
<reference evidence="3" key="1">
    <citation type="journal article" date="2022" name="Plant J.">
        <title>Strategies of tolerance reflected in two North American maple genomes.</title>
        <authorList>
            <person name="McEvoy S.L."/>
            <person name="Sezen U.U."/>
            <person name="Trouern-Trend A."/>
            <person name="McMahon S.M."/>
            <person name="Schaberg P.G."/>
            <person name="Yang J."/>
            <person name="Wegrzyn J.L."/>
            <person name="Swenson N.G."/>
        </authorList>
    </citation>
    <scope>NUCLEOTIDE SEQUENCE</scope>
    <source>
        <strain evidence="3">NS2018</strain>
    </source>
</reference>
<dbReference type="SUPFAM" id="SSF50630">
    <property type="entry name" value="Acid proteases"/>
    <property type="match status" value="1"/>
</dbReference>
<dbReference type="Pfam" id="PF19259">
    <property type="entry name" value="Ty3_capsid"/>
    <property type="match status" value="1"/>
</dbReference>
<name>A0AA39RXL6_ACESA</name>
<evidence type="ECO:0000256" key="1">
    <source>
        <dbReference type="SAM" id="MobiDB-lite"/>
    </source>
</evidence>
<protein>
    <recommendedName>
        <fullName evidence="2">Ty3 transposon capsid-like protein domain-containing protein</fullName>
    </recommendedName>
</protein>
<feature type="region of interest" description="Disordered" evidence="1">
    <location>
        <begin position="20"/>
        <end position="60"/>
    </location>
</feature>
<keyword evidence="4" id="KW-1185">Reference proteome</keyword>
<dbReference type="InterPro" id="IPR045358">
    <property type="entry name" value="Ty3_capsid"/>
</dbReference>
<comment type="caution">
    <text evidence="3">The sequence shown here is derived from an EMBL/GenBank/DDBJ whole genome shotgun (WGS) entry which is preliminary data.</text>
</comment>
<feature type="domain" description="Ty3 transposon capsid-like protein" evidence="2">
    <location>
        <begin position="107"/>
        <end position="224"/>
    </location>
</feature>
<reference evidence="3" key="2">
    <citation type="submission" date="2023-06" db="EMBL/GenBank/DDBJ databases">
        <authorList>
            <person name="Swenson N.G."/>
            <person name="Wegrzyn J.L."/>
            <person name="Mcevoy S.L."/>
        </authorList>
    </citation>
    <scope>NUCLEOTIDE SEQUENCE</scope>
    <source>
        <strain evidence="3">NS2018</strain>
        <tissue evidence="3">Leaf</tissue>
    </source>
</reference>
<evidence type="ECO:0000313" key="4">
    <source>
        <dbReference type="Proteomes" id="UP001168877"/>
    </source>
</evidence>
<dbReference type="Pfam" id="PF08284">
    <property type="entry name" value="RVP_2"/>
    <property type="match status" value="1"/>
</dbReference>
<dbReference type="Gene3D" id="2.40.70.10">
    <property type="entry name" value="Acid Proteases"/>
    <property type="match status" value="1"/>
</dbReference>
<feature type="compositionally biased region" description="Polar residues" evidence="1">
    <location>
        <begin position="29"/>
        <end position="43"/>
    </location>
</feature>
<dbReference type="CDD" id="cd00303">
    <property type="entry name" value="retropepsin_like"/>
    <property type="match status" value="1"/>
</dbReference>
<dbReference type="AlphaFoldDB" id="A0AA39RXL6"/>
<proteinExistence type="predicted"/>
<dbReference type="Proteomes" id="UP001168877">
    <property type="component" value="Unassembled WGS sequence"/>
</dbReference>
<dbReference type="InterPro" id="IPR021109">
    <property type="entry name" value="Peptidase_aspartic_dom_sf"/>
</dbReference>
<sequence>MAAMEKRLISRFEHQLGDVKGNMDDVNGKVTSLDNRGSDSGSGHRNRERTGDRSGERDRYDNRDHYLKNVKIDLPKFRLGDPEPWARKALQYFGLYKIPVEARVKVAQFSLEEKAAEWFQDIQETEIADSWETFYPTLKARFAPAIIHSYFGQLCKLKQNGTVEALRGEFEQLANKVPNLTPDLKLDCFLSCLKEELQIPVKMLKPSTTFEAYELAKQQEAYLSIVIGKTFTLGGNKEIEERKRKDLCFSCDEKWNPGHKCITPKLFYIEAEYDEVEVEPPDGEISLNAITGSQTSNTMKLEGYIGKHRLVILVDSGSTHNFVDSNLIKKCGLRAENGRVLQVKVANGELLKSEGYCAQTPIRIQTFQTMVDLFALPLGGCDIVLGVSWLKSLGPILWDLNALTLQFQWESRTIQLTGIQAPIDQLFQIEDNFLKMHKGLFLQISMQPAEVEQQQQVWVQEVLDEFLDVFKEPTKLPPFRCLDH</sequence>
<gene>
    <name evidence="3" type="ORF">LWI29_002762</name>
</gene>
<dbReference type="PANTHER" id="PTHR15503:SF22">
    <property type="entry name" value="TRANSPOSON TY3-I GAG POLYPROTEIN"/>
    <property type="match status" value="1"/>
</dbReference>
<evidence type="ECO:0000259" key="2">
    <source>
        <dbReference type="Pfam" id="PF19259"/>
    </source>
</evidence>
<dbReference type="InterPro" id="IPR032567">
    <property type="entry name" value="RTL1-rel"/>
</dbReference>